<dbReference type="InterPro" id="IPR002020">
    <property type="entry name" value="Citrate_synthase"/>
</dbReference>
<dbReference type="GO" id="GO:0036440">
    <property type="term" value="F:citrate synthase activity"/>
    <property type="evidence" value="ECO:0007669"/>
    <property type="project" value="UniProtKB-EC"/>
</dbReference>
<evidence type="ECO:0000313" key="9">
    <source>
        <dbReference type="EMBL" id="KHL05338.1"/>
    </source>
</evidence>
<gene>
    <name evidence="9" type="ORF">LK10_01535</name>
</gene>
<dbReference type="GO" id="GO:0005829">
    <property type="term" value="C:cytosol"/>
    <property type="evidence" value="ECO:0007669"/>
    <property type="project" value="TreeGrafter"/>
</dbReference>
<dbReference type="PANTHER" id="PTHR11739">
    <property type="entry name" value="CITRATE SYNTHASE"/>
    <property type="match status" value="1"/>
</dbReference>
<dbReference type="InterPro" id="IPR019810">
    <property type="entry name" value="Citrate_synthase_AS"/>
</dbReference>
<evidence type="ECO:0000256" key="8">
    <source>
        <dbReference type="RuleBase" id="RU003406"/>
    </source>
</evidence>
<organism evidence="9 10">
    <name type="scientific">Sinomonas humi</name>
    <dbReference type="NCBI Taxonomy" id="1338436"/>
    <lineage>
        <taxon>Bacteria</taxon>
        <taxon>Bacillati</taxon>
        <taxon>Actinomycetota</taxon>
        <taxon>Actinomycetes</taxon>
        <taxon>Micrococcales</taxon>
        <taxon>Micrococcaceae</taxon>
        <taxon>Sinomonas</taxon>
    </lineage>
</organism>
<dbReference type="EMBL" id="JTDL01000021">
    <property type="protein sequence ID" value="KHL05338.1"/>
    <property type="molecule type" value="Genomic_DNA"/>
</dbReference>
<dbReference type="NCBIfam" id="TIGR01800">
    <property type="entry name" value="cit_synth_II"/>
    <property type="match status" value="1"/>
</dbReference>
<dbReference type="PIRSF" id="PIRSF001369">
    <property type="entry name" value="Citrate_synth"/>
    <property type="match status" value="1"/>
</dbReference>
<evidence type="ECO:0000313" key="10">
    <source>
        <dbReference type="Proteomes" id="UP000030982"/>
    </source>
</evidence>
<dbReference type="InterPro" id="IPR016143">
    <property type="entry name" value="Citrate_synth-like_sm_a-sub"/>
</dbReference>
<feature type="active site" evidence="7">
    <location>
        <position position="274"/>
    </location>
</feature>
<dbReference type="GO" id="GO:0005975">
    <property type="term" value="P:carbohydrate metabolic process"/>
    <property type="evidence" value="ECO:0007669"/>
    <property type="project" value="TreeGrafter"/>
</dbReference>
<dbReference type="GO" id="GO:0006099">
    <property type="term" value="P:tricarboxylic acid cycle"/>
    <property type="evidence" value="ECO:0007669"/>
    <property type="project" value="UniProtKB-UniPathway"/>
</dbReference>
<comment type="pathway">
    <text evidence="1">Carbohydrate metabolism; tricarboxylic acid cycle.</text>
</comment>
<evidence type="ECO:0000256" key="6">
    <source>
        <dbReference type="ARBA" id="ARBA00049288"/>
    </source>
</evidence>
<dbReference type="RefSeq" id="WP_043119601.1">
    <property type="nucleotide sequence ID" value="NZ_JTDL01000021.1"/>
</dbReference>
<dbReference type="InterPro" id="IPR011278">
    <property type="entry name" value="2-MeCitrate/Citrate_synth_II"/>
</dbReference>
<dbReference type="PRINTS" id="PR00143">
    <property type="entry name" value="CITRTSNTHASE"/>
</dbReference>
<dbReference type="PANTHER" id="PTHR11739:SF4">
    <property type="entry name" value="CITRATE SYNTHASE, PEROXISOMAL"/>
    <property type="match status" value="1"/>
</dbReference>
<feature type="non-terminal residue" evidence="9">
    <location>
        <position position="375"/>
    </location>
</feature>
<protein>
    <recommendedName>
        <fullName evidence="3">citrate synthase (unknown stereospecificity)</fullName>
        <ecNumber evidence="3">2.3.3.16</ecNumber>
    </recommendedName>
</protein>
<evidence type="ECO:0000256" key="2">
    <source>
        <dbReference type="ARBA" id="ARBA00010566"/>
    </source>
</evidence>
<dbReference type="Proteomes" id="UP000030982">
    <property type="component" value="Unassembled WGS sequence"/>
</dbReference>
<evidence type="ECO:0000256" key="4">
    <source>
        <dbReference type="ARBA" id="ARBA00022532"/>
    </source>
</evidence>
<comment type="similarity">
    <text evidence="2 8">Belongs to the citrate synthase family.</text>
</comment>
<evidence type="ECO:0000256" key="7">
    <source>
        <dbReference type="PIRSR" id="PIRSR001369-1"/>
    </source>
</evidence>
<proteinExistence type="inferred from homology"/>
<feature type="active site" evidence="7">
    <location>
        <position position="325"/>
    </location>
</feature>
<dbReference type="InterPro" id="IPR024176">
    <property type="entry name" value="Citrate_synthase_bac-typ"/>
</dbReference>
<comment type="caution">
    <text evidence="9">The sequence shown here is derived from an EMBL/GenBank/DDBJ whole genome shotgun (WGS) entry which is preliminary data.</text>
</comment>
<keyword evidence="9" id="KW-0012">Acyltransferase</keyword>
<dbReference type="SUPFAM" id="SSF48256">
    <property type="entry name" value="Citrate synthase"/>
    <property type="match status" value="1"/>
</dbReference>
<evidence type="ECO:0000256" key="1">
    <source>
        <dbReference type="ARBA" id="ARBA00005163"/>
    </source>
</evidence>
<dbReference type="NCBIfam" id="NF010636">
    <property type="entry name" value="PRK14033.1"/>
    <property type="match status" value="1"/>
</dbReference>
<dbReference type="AlphaFoldDB" id="A0A0B2ATP2"/>
<dbReference type="InterPro" id="IPR036969">
    <property type="entry name" value="Citrate_synthase_sf"/>
</dbReference>
<dbReference type="EC" id="2.3.3.16" evidence="3"/>
<name>A0A0B2ATP2_9MICC</name>
<accession>A0A0B2ATP2</accession>
<comment type="catalytic activity">
    <reaction evidence="6">
        <text>oxaloacetate + acetyl-CoA + H2O = citrate + CoA + H(+)</text>
        <dbReference type="Rhea" id="RHEA:16845"/>
        <dbReference type="ChEBI" id="CHEBI:15377"/>
        <dbReference type="ChEBI" id="CHEBI:15378"/>
        <dbReference type="ChEBI" id="CHEBI:16452"/>
        <dbReference type="ChEBI" id="CHEBI:16947"/>
        <dbReference type="ChEBI" id="CHEBI:57287"/>
        <dbReference type="ChEBI" id="CHEBI:57288"/>
        <dbReference type="EC" id="2.3.3.16"/>
    </reaction>
</comment>
<evidence type="ECO:0000256" key="3">
    <source>
        <dbReference type="ARBA" id="ARBA00012972"/>
    </source>
</evidence>
<dbReference type="UniPathway" id="UPA00223"/>
<dbReference type="STRING" id="1338436.LK10_01535"/>
<evidence type="ECO:0000256" key="5">
    <source>
        <dbReference type="ARBA" id="ARBA00022679"/>
    </source>
</evidence>
<keyword evidence="10" id="KW-1185">Reference proteome</keyword>
<dbReference type="Gene3D" id="1.10.580.10">
    <property type="entry name" value="Citrate Synthase, domain 1"/>
    <property type="match status" value="1"/>
</dbReference>
<sequence length="375" mass="41158">MAQTIGIEEIRRGLAGVVVDYTAISKVNPETNSLLYRGYPVQELAARCTMEEVAWLIWHGELPSHDQLLAFEQQERAGRALDPVVKAVIDELPTTCHPMDVCRTAASVLGARDPRAGDSSPEANLAKALALFAAMPAVVAYDQRRRRGEELVEPREDLGYSANFLWMAFGVEPAPEVIRAFEVSMILYAEHSFNASTFTARVVTSTLSDLHSAVTAAIGALKGPLHGGANEAVMETFEEIGINPSETHEDAKARAKAWMDNALAAKKKVMGFGHRVYKHGDSRVPTMKAALDDLITYYGRPEILGLYDGLEQSMDEAKGIKPNLDYPTGPAYHLMGFDIPTFTPLFVASRIVGWTAHIMEQLENNSLIRPLSAYN</sequence>
<dbReference type="Pfam" id="PF00285">
    <property type="entry name" value="Citrate_synt"/>
    <property type="match status" value="1"/>
</dbReference>
<keyword evidence="5 8" id="KW-0808">Transferase</keyword>
<dbReference type="InterPro" id="IPR016142">
    <property type="entry name" value="Citrate_synth-like_lrg_a-sub"/>
</dbReference>
<dbReference type="Gene3D" id="1.10.230.10">
    <property type="entry name" value="Cytochrome P450-Terp, domain 2"/>
    <property type="match status" value="1"/>
</dbReference>
<dbReference type="PROSITE" id="PS00480">
    <property type="entry name" value="CITRATE_SYNTHASE"/>
    <property type="match status" value="1"/>
</dbReference>
<reference evidence="9 10" key="1">
    <citation type="submission" date="2014-09" db="EMBL/GenBank/DDBJ databases">
        <title>Genome sequence of Sinomonas sp. MUSC 117.</title>
        <authorList>
            <person name="Lee L.-H."/>
        </authorList>
    </citation>
    <scope>NUCLEOTIDE SEQUENCE [LARGE SCALE GENOMIC DNA]</scope>
    <source>
        <strain evidence="9 10">MUSC 117</strain>
    </source>
</reference>
<keyword evidence="4" id="KW-0816">Tricarboxylic acid cycle</keyword>